<evidence type="ECO:0000313" key="6">
    <source>
        <dbReference type="EMBL" id="MFB9991360.1"/>
    </source>
</evidence>
<keyword evidence="1" id="KW-0805">Transcription regulation</keyword>
<evidence type="ECO:0000256" key="2">
    <source>
        <dbReference type="ARBA" id="ARBA00023125"/>
    </source>
</evidence>
<dbReference type="Gene3D" id="1.10.357.10">
    <property type="entry name" value="Tetracycline Repressor, domain 2"/>
    <property type="match status" value="1"/>
</dbReference>
<dbReference type="RefSeq" id="WP_380006197.1">
    <property type="nucleotide sequence ID" value="NZ_JBHLYR010000013.1"/>
</dbReference>
<feature type="domain" description="HTH tetR-type" evidence="5">
    <location>
        <begin position="4"/>
        <end position="64"/>
    </location>
</feature>
<name>A0ABV6AV97_9DEIO</name>
<dbReference type="Pfam" id="PF00440">
    <property type="entry name" value="TetR_N"/>
    <property type="match status" value="1"/>
</dbReference>
<organism evidence="6 7">
    <name type="scientific">Deinococcus oregonensis</name>
    <dbReference type="NCBI Taxonomy" id="1805970"/>
    <lineage>
        <taxon>Bacteria</taxon>
        <taxon>Thermotogati</taxon>
        <taxon>Deinococcota</taxon>
        <taxon>Deinococci</taxon>
        <taxon>Deinococcales</taxon>
        <taxon>Deinococcaceae</taxon>
        <taxon>Deinococcus</taxon>
    </lineage>
</organism>
<protein>
    <submittedName>
        <fullName evidence="6">TetR/AcrR family transcriptional regulator</fullName>
    </submittedName>
</protein>
<accession>A0ABV6AV97</accession>
<dbReference type="InterPro" id="IPR001647">
    <property type="entry name" value="HTH_TetR"/>
</dbReference>
<dbReference type="PANTHER" id="PTHR47506">
    <property type="entry name" value="TRANSCRIPTIONAL REGULATORY PROTEIN"/>
    <property type="match status" value="1"/>
</dbReference>
<feature type="DNA-binding region" description="H-T-H motif" evidence="4">
    <location>
        <begin position="27"/>
        <end position="46"/>
    </location>
</feature>
<dbReference type="InterPro" id="IPR009057">
    <property type="entry name" value="Homeodomain-like_sf"/>
</dbReference>
<gene>
    <name evidence="6" type="ORF">ACFFLM_05125</name>
</gene>
<sequence>MKEPELRTDLLERATNYVLERGLADLSLRPLAEHTGTTARMLGYHFGSKEALVAAILERATARQQAALRDVASAEGRAAPSDALRSFWQRLTHDDLHPLLRLLFEVDILARHEPAYAAFSQSAFASWRAVIADLLSPHVPASRAPVLATLIVGAVSGLLLDFIVTGDAGRVDTAFEALLAALFQEEEDG</sequence>
<comment type="caution">
    <text evidence="6">The sequence shown here is derived from an EMBL/GenBank/DDBJ whole genome shotgun (WGS) entry which is preliminary data.</text>
</comment>
<dbReference type="EMBL" id="JBHLYR010000013">
    <property type="protein sequence ID" value="MFB9991360.1"/>
    <property type="molecule type" value="Genomic_DNA"/>
</dbReference>
<dbReference type="InterPro" id="IPR036271">
    <property type="entry name" value="Tet_transcr_reg_TetR-rel_C_sf"/>
</dbReference>
<evidence type="ECO:0000256" key="4">
    <source>
        <dbReference type="PROSITE-ProRule" id="PRU00335"/>
    </source>
</evidence>
<keyword evidence="7" id="KW-1185">Reference proteome</keyword>
<dbReference type="SUPFAM" id="SSF46689">
    <property type="entry name" value="Homeodomain-like"/>
    <property type="match status" value="1"/>
</dbReference>
<dbReference type="SUPFAM" id="SSF48498">
    <property type="entry name" value="Tetracyclin repressor-like, C-terminal domain"/>
    <property type="match status" value="1"/>
</dbReference>
<evidence type="ECO:0000256" key="3">
    <source>
        <dbReference type="ARBA" id="ARBA00023163"/>
    </source>
</evidence>
<dbReference type="PROSITE" id="PS50977">
    <property type="entry name" value="HTH_TETR_2"/>
    <property type="match status" value="1"/>
</dbReference>
<reference evidence="6 7" key="1">
    <citation type="submission" date="2024-09" db="EMBL/GenBank/DDBJ databases">
        <authorList>
            <person name="Sun Q."/>
            <person name="Mori K."/>
        </authorList>
    </citation>
    <scope>NUCLEOTIDE SEQUENCE [LARGE SCALE GENOMIC DNA]</scope>
    <source>
        <strain evidence="6 7">JCM 13503</strain>
    </source>
</reference>
<evidence type="ECO:0000313" key="7">
    <source>
        <dbReference type="Proteomes" id="UP001589733"/>
    </source>
</evidence>
<dbReference type="PANTHER" id="PTHR47506:SF1">
    <property type="entry name" value="HTH-TYPE TRANSCRIPTIONAL REGULATOR YJDC"/>
    <property type="match status" value="1"/>
</dbReference>
<keyword evidence="2 4" id="KW-0238">DNA-binding</keyword>
<keyword evidence="3" id="KW-0804">Transcription</keyword>
<evidence type="ECO:0000259" key="5">
    <source>
        <dbReference type="PROSITE" id="PS50977"/>
    </source>
</evidence>
<evidence type="ECO:0000256" key="1">
    <source>
        <dbReference type="ARBA" id="ARBA00023015"/>
    </source>
</evidence>
<dbReference type="Proteomes" id="UP001589733">
    <property type="component" value="Unassembled WGS sequence"/>
</dbReference>
<proteinExistence type="predicted"/>